<dbReference type="InterPro" id="IPR036877">
    <property type="entry name" value="SUI1_dom_sf"/>
</dbReference>
<gene>
    <name evidence="5" type="ORF">H5P27_16690</name>
</gene>
<feature type="compositionally biased region" description="Basic and acidic residues" evidence="3">
    <location>
        <begin position="48"/>
        <end position="63"/>
    </location>
</feature>
<reference evidence="5 6" key="1">
    <citation type="submission" date="2020-07" db="EMBL/GenBank/DDBJ databases">
        <authorList>
            <person name="Feng X."/>
        </authorList>
    </citation>
    <scope>NUCLEOTIDE SEQUENCE [LARGE SCALE GENOMIC DNA]</scope>
    <source>
        <strain evidence="5 6">JCM23202</strain>
    </source>
</reference>
<feature type="domain" description="SUI1" evidence="4">
    <location>
        <begin position="59"/>
        <end position="123"/>
    </location>
</feature>
<dbReference type="InterPro" id="IPR005872">
    <property type="entry name" value="SUI1_arc_bac"/>
</dbReference>
<dbReference type="CDD" id="cd11567">
    <property type="entry name" value="YciH_like"/>
    <property type="match status" value="1"/>
</dbReference>
<protein>
    <submittedName>
        <fullName evidence="5">Translation initiation factor</fullName>
    </submittedName>
</protein>
<keyword evidence="5" id="KW-0396">Initiation factor</keyword>
<keyword evidence="2" id="KW-0648">Protein biosynthesis</keyword>
<dbReference type="AlphaFoldDB" id="A0A7X1B8L2"/>
<dbReference type="EMBL" id="JACHVC010000013">
    <property type="protein sequence ID" value="MBC2607692.1"/>
    <property type="molecule type" value="Genomic_DNA"/>
</dbReference>
<evidence type="ECO:0000313" key="5">
    <source>
        <dbReference type="EMBL" id="MBC2607692.1"/>
    </source>
</evidence>
<evidence type="ECO:0000256" key="2">
    <source>
        <dbReference type="ARBA" id="ARBA00022917"/>
    </source>
</evidence>
<keyword evidence="1" id="KW-0810">Translation regulation</keyword>
<evidence type="ECO:0000313" key="6">
    <source>
        <dbReference type="Proteomes" id="UP000526501"/>
    </source>
</evidence>
<feature type="region of interest" description="Disordered" evidence="3">
    <location>
        <begin position="1"/>
        <end position="68"/>
    </location>
</feature>
<dbReference type="GO" id="GO:0006417">
    <property type="term" value="P:regulation of translation"/>
    <property type="evidence" value="ECO:0007669"/>
    <property type="project" value="UniProtKB-KW"/>
</dbReference>
<dbReference type="Proteomes" id="UP000526501">
    <property type="component" value="Unassembled WGS sequence"/>
</dbReference>
<sequence length="131" mass="13615">MGKNKKRIGTDGGGELSSNPFGALNLGDLPSGPATPAQPAKVTPAPKTNKDRGRLDVRREKSGRGGKTVTVVSGWKGISIDEKQSLAKSIQKRCGVGGAVKNGNIEIQGDKRDEAKEALESAGFRVVFTGG</sequence>
<evidence type="ECO:0000259" key="4">
    <source>
        <dbReference type="PROSITE" id="PS50296"/>
    </source>
</evidence>
<name>A0A7X1B8L2_9BACT</name>
<comment type="caution">
    <text evidence="5">The sequence shown here is derived from an EMBL/GenBank/DDBJ whole genome shotgun (WGS) entry which is preliminary data.</text>
</comment>
<dbReference type="SUPFAM" id="SSF55159">
    <property type="entry name" value="eIF1-like"/>
    <property type="match status" value="1"/>
</dbReference>
<dbReference type="InterPro" id="IPR001950">
    <property type="entry name" value="SUI1"/>
</dbReference>
<dbReference type="Pfam" id="PF01253">
    <property type="entry name" value="SUI1"/>
    <property type="match status" value="1"/>
</dbReference>
<keyword evidence="6" id="KW-1185">Reference proteome</keyword>
<evidence type="ECO:0000256" key="3">
    <source>
        <dbReference type="SAM" id="MobiDB-lite"/>
    </source>
</evidence>
<dbReference type="RefSeq" id="WP_185661563.1">
    <property type="nucleotide sequence ID" value="NZ_CAWPOO010000013.1"/>
</dbReference>
<proteinExistence type="predicted"/>
<dbReference type="GO" id="GO:0003743">
    <property type="term" value="F:translation initiation factor activity"/>
    <property type="evidence" value="ECO:0007669"/>
    <property type="project" value="UniProtKB-KW"/>
</dbReference>
<accession>A0A7X1B8L2</accession>
<evidence type="ECO:0000256" key="1">
    <source>
        <dbReference type="ARBA" id="ARBA00022845"/>
    </source>
</evidence>
<organism evidence="5 6">
    <name type="scientific">Pelagicoccus albus</name>
    <dbReference type="NCBI Taxonomy" id="415222"/>
    <lineage>
        <taxon>Bacteria</taxon>
        <taxon>Pseudomonadati</taxon>
        <taxon>Verrucomicrobiota</taxon>
        <taxon>Opitutia</taxon>
        <taxon>Puniceicoccales</taxon>
        <taxon>Pelagicoccaceae</taxon>
        <taxon>Pelagicoccus</taxon>
    </lineage>
</organism>
<dbReference type="Gene3D" id="3.30.780.10">
    <property type="entry name" value="SUI1-like domain"/>
    <property type="match status" value="1"/>
</dbReference>
<dbReference type="PROSITE" id="PS50296">
    <property type="entry name" value="SUI1"/>
    <property type="match status" value="1"/>
</dbReference>